<dbReference type="PANTHER" id="PTHR21310:SF42">
    <property type="entry name" value="BIFUNCTIONAL AAC_APH"/>
    <property type="match status" value="1"/>
</dbReference>
<feature type="domain" description="Aminoglycoside phosphotransferase" evidence="1">
    <location>
        <begin position="35"/>
        <end position="263"/>
    </location>
</feature>
<protein>
    <submittedName>
        <fullName evidence="2">Aminoglycoside phosphotransferase family protein</fullName>
    </submittedName>
</protein>
<organism evidence="2 3">
    <name type="scientific">Microbacterium salsuginis</name>
    <dbReference type="NCBI Taxonomy" id="2722803"/>
    <lineage>
        <taxon>Bacteria</taxon>
        <taxon>Bacillati</taxon>
        <taxon>Actinomycetota</taxon>
        <taxon>Actinomycetes</taxon>
        <taxon>Micrococcales</taxon>
        <taxon>Microbacteriaceae</taxon>
        <taxon>Microbacterium</taxon>
    </lineage>
</organism>
<dbReference type="Proteomes" id="UP001429745">
    <property type="component" value="Unassembled WGS sequence"/>
</dbReference>
<accession>A0ABX1KIC1</accession>
<dbReference type="SUPFAM" id="SSF56112">
    <property type="entry name" value="Protein kinase-like (PK-like)"/>
    <property type="match status" value="1"/>
</dbReference>
<reference evidence="2 3" key="1">
    <citation type="submission" date="2020-04" db="EMBL/GenBank/DDBJ databases">
        <title>CFH 90308 Microbacterium sp.</title>
        <authorList>
            <person name="Nie G."/>
            <person name="Ming H."/>
            <person name="Xia T."/>
        </authorList>
    </citation>
    <scope>NUCLEOTIDE SEQUENCE [LARGE SCALE GENOMIC DNA]</scope>
    <source>
        <strain evidence="2 3">CFH 90308</strain>
    </source>
</reference>
<dbReference type="InterPro" id="IPR011009">
    <property type="entry name" value="Kinase-like_dom_sf"/>
</dbReference>
<gene>
    <name evidence="2" type="ORF">HF576_18085</name>
</gene>
<dbReference type="InterPro" id="IPR051678">
    <property type="entry name" value="AGP_Transferase"/>
</dbReference>
<dbReference type="EMBL" id="JABACI010000005">
    <property type="protein sequence ID" value="NLP85748.1"/>
    <property type="molecule type" value="Genomic_DNA"/>
</dbReference>
<name>A0ABX1KIC1_9MICO</name>
<dbReference type="CDD" id="cd05155">
    <property type="entry name" value="APH_ChoK_like_1"/>
    <property type="match status" value="1"/>
</dbReference>
<dbReference type="Gene3D" id="3.30.200.20">
    <property type="entry name" value="Phosphorylase Kinase, domain 1"/>
    <property type="match status" value="1"/>
</dbReference>
<comment type="caution">
    <text evidence="2">The sequence shown here is derived from an EMBL/GenBank/DDBJ whole genome shotgun (WGS) entry which is preliminary data.</text>
</comment>
<dbReference type="Gene3D" id="3.90.1200.10">
    <property type="match status" value="1"/>
</dbReference>
<keyword evidence="3" id="KW-1185">Reference proteome</keyword>
<evidence type="ECO:0000313" key="3">
    <source>
        <dbReference type="Proteomes" id="UP001429745"/>
    </source>
</evidence>
<dbReference type="Pfam" id="PF01636">
    <property type="entry name" value="APH"/>
    <property type="match status" value="1"/>
</dbReference>
<sequence>MTQNAIDASRIDACLARDLVAIQFPQWADLPLRPIERGGNDHRMFRLGDDLLVRLPAAPGYVPQVAKEQRWLPRLAPHLSLPVPEVRGVGAPSEAFPAPWSVYGWLSGEPAATARLDDPVALAGDLADFLVALRQVPVTADAPRPGLHSAFRGGSLEHWDEEMGDILHRVHGRERDIAAGIWRDALAATFLGPDVWFHGDVSVNNLLLTDGRLSGVIDFGCSAVGDPACDTVMRWTLFRGRAREEFHRRLDVDEATWARGRGWALWKGLIMITNKPPGQAEFARRVLDELMAGV</sequence>
<dbReference type="PANTHER" id="PTHR21310">
    <property type="entry name" value="AMINOGLYCOSIDE PHOSPHOTRANSFERASE-RELATED-RELATED"/>
    <property type="match status" value="1"/>
</dbReference>
<evidence type="ECO:0000259" key="1">
    <source>
        <dbReference type="Pfam" id="PF01636"/>
    </source>
</evidence>
<dbReference type="InterPro" id="IPR002575">
    <property type="entry name" value="Aminoglycoside_PTrfase"/>
</dbReference>
<proteinExistence type="predicted"/>
<evidence type="ECO:0000313" key="2">
    <source>
        <dbReference type="EMBL" id="NLP85748.1"/>
    </source>
</evidence>
<dbReference type="RefSeq" id="WP_168914217.1">
    <property type="nucleotide sequence ID" value="NZ_JABACI010000005.1"/>
</dbReference>